<evidence type="ECO:0000256" key="4">
    <source>
        <dbReference type="ARBA" id="ARBA00022776"/>
    </source>
</evidence>
<dbReference type="Proteomes" id="UP000230605">
    <property type="component" value="Chromosome 1"/>
</dbReference>
<dbReference type="GO" id="GO:0005634">
    <property type="term" value="C:nucleus"/>
    <property type="evidence" value="ECO:0007669"/>
    <property type="project" value="UniProtKB-SubCell"/>
</dbReference>
<dbReference type="EMBL" id="LKMD01000100">
    <property type="protein sequence ID" value="PIB02633.1"/>
    <property type="molecule type" value="Genomic_DNA"/>
</dbReference>
<accession>A0A2G5IDS8</accession>
<dbReference type="CDD" id="cd23784">
    <property type="entry name" value="RWD_Spc25"/>
    <property type="match status" value="1"/>
</dbReference>
<evidence type="ECO:0000256" key="1">
    <source>
        <dbReference type="ARBA" id="ARBA00006379"/>
    </source>
</evidence>
<feature type="compositionally biased region" description="Polar residues" evidence="11">
    <location>
        <begin position="1"/>
        <end position="19"/>
    </location>
</feature>
<evidence type="ECO:0000313" key="15">
    <source>
        <dbReference type="Proteomes" id="UP000230605"/>
    </source>
</evidence>
<reference evidence="14 16" key="2">
    <citation type="submission" date="2023-09" db="EMBL/GenBank/DDBJ databases">
        <title>Complete-Gapless Cercospora beticola genome.</title>
        <authorList>
            <person name="Wyatt N.A."/>
            <person name="Spanner R.E."/>
            <person name="Bolton M.D."/>
        </authorList>
    </citation>
    <scope>NUCLEOTIDE SEQUENCE [LARGE SCALE GENOMIC DNA]</scope>
    <source>
        <strain evidence="14">Cb09-40</strain>
    </source>
</reference>
<comment type="subcellular location">
    <subcellularLocation>
        <location evidence="9">Nucleus</location>
    </subcellularLocation>
    <subcellularLocation>
        <location evidence="9">Chromosome</location>
        <location evidence="9">Centromere</location>
        <location evidence="9">Kinetochore</location>
    </subcellularLocation>
</comment>
<reference evidence="13 15" key="1">
    <citation type="submission" date="2015-10" db="EMBL/GenBank/DDBJ databases">
        <title>The cercosporin biosynthetic gene cluster was horizontally transferred to several fungal lineages and shown to be expanded in Cercospora beticola based on microsynteny with recipient genomes.</title>
        <authorList>
            <person name="De Jonge R."/>
            <person name="Ebert M.K."/>
            <person name="Suttle J.C."/>
            <person name="Jurick Ii W.M."/>
            <person name="Secor G.A."/>
            <person name="Thomma B.P."/>
            <person name="Van De Peer Y."/>
            <person name="Bolton M.D."/>
        </authorList>
    </citation>
    <scope>NUCLEOTIDE SEQUENCE [LARGE SCALE GENOMIC DNA]</scope>
    <source>
        <strain evidence="13 15">09-40</strain>
    </source>
</reference>
<evidence type="ECO:0000256" key="5">
    <source>
        <dbReference type="ARBA" id="ARBA00022838"/>
    </source>
</evidence>
<protein>
    <recommendedName>
        <fullName evidence="9">Kinetochore protein SPC25</fullName>
    </recommendedName>
</protein>
<dbReference type="Proteomes" id="UP001302367">
    <property type="component" value="Chromosome 1"/>
</dbReference>
<dbReference type="InterPro" id="IPR045143">
    <property type="entry name" value="Spc25"/>
</dbReference>
<dbReference type="PANTHER" id="PTHR14281:SF0">
    <property type="entry name" value="KINETOCHORE PROTEIN SPC25"/>
    <property type="match status" value="1"/>
</dbReference>
<dbReference type="AlphaFoldDB" id="A0A2G5IDS8"/>
<evidence type="ECO:0000259" key="12">
    <source>
        <dbReference type="Pfam" id="PF08234"/>
    </source>
</evidence>
<comment type="function">
    <text evidence="9">Acts as a component of the essential kinetochore-associated NDC80 complex, which is required for chromosome segregation and spindle checkpoint activity.</text>
</comment>
<evidence type="ECO:0000256" key="6">
    <source>
        <dbReference type="ARBA" id="ARBA00023054"/>
    </source>
</evidence>
<organism evidence="13 15">
    <name type="scientific">Cercospora beticola</name>
    <name type="common">Sugarbeet leaf spot fungus</name>
    <dbReference type="NCBI Taxonomy" id="122368"/>
    <lineage>
        <taxon>Eukaryota</taxon>
        <taxon>Fungi</taxon>
        <taxon>Dikarya</taxon>
        <taxon>Ascomycota</taxon>
        <taxon>Pezizomycotina</taxon>
        <taxon>Dothideomycetes</taxon>
        <taxon>Dothideomycetidae</taxon>
        <taxon>Mycosphaerellales</taxon>
        <taxon>Mycosphaerellaceae</taxon>
        <taxon>Cercospora</taxon>
    </lineage>
</organism>
<keyword evidence="3 9" id="KW-0132">Cell division</keyword>
<evidence type="ECO:0000313" key="13">
    <source>
        <dbReference type="EMBL" id="PIB02633.1"/>
    </source>
</evidence>
<dbReference type="OrthoDB" id="4056921at2759"/>
<evidence type="ECO:0000256" key="10">
    <source>
        <dbReference type="SAM" id="Coils"/>
    </source>
</evidence>
<gene>
    <name evidence="13" type="ORF">CB0940_00993</name>
    <name evidence="14" type="ORF">RHO25_001024</name>
</gene>
<sequence length="262" mass="30223">MSTATMTPSRFGSSISGRQQDYGVAGPSMADTLPTVDFNFEELRQRMAQFTQRFDEFIERGRKRVLEEKNAFRMNVADLEDQQRQKKHAIAELESKSSNHAHTLAKEAQETAEMHDAIRSLTAEREEHTNRRDQLKTEIASTQARIRQKKEAQAAHQRSLDAQARHNMPELRFWETCLGLRMEGTGVEDRLKFVFLGLDSRDADRECWFELQIGGREYEIASMKPRLDREEAAEAQERLNETKELGPFLKAMRSSFAKAVRV</sequence>
<dbReference type="PANTHER" id="PTHR14281">
    <property type="entry name" value="KINETOCHORE PROTEIN SPC25-RELATED"/>
    <property type="match status" value="1"/>
</dbReference>
<evidence type="ECO:0000313" key="16">
    <source>
        <dbReference type="Proteomes" id="UP001302367"/>
    </source>
</evidence>
<evidence type="ECO:0000256" key="2">
    <source>
        <dbReference type="ARBA" id="ARBA00022454"/>
    </source>
</evidence>
<dbReference type="GO" id="GO:0031262">
    <property type="term" value="C:Ndc80 complex"/>
    <property type="evidence" value="ECO:0007669"/>
    <property type="project" value="InterPro"/>
</dbReference>
<dbReference type="Pfam" id="PF08234">
    <property type="entry name" value="Spindle_Spc25"/>
    <property type="match status" value="1"/>
</dbReference>
<dbReference type="GO" id="GO:0051301">
    <property type="term" value="P:cell division"/>
    <property type="evidence" value="ECO:0007669"/>
    <property type="project" value="UniProtKB-UniRule"/>
</dbReference>
<dbReference type="FunFam" id="3.30.457.50:FF:000001">
    <property type="entry name" value="Probable kinetochore protein spc25"/>
    <property type="match status" value="1"/>
</dbReference>
<keyword evidence="5 9" id="KW-0995">Kinetochore</keyword>
<keyword evidence="9" id="KW-0539">Nucleus</keyword>
<dbReference type="Gene3D" id="3.30.457.50">
    <property type="entry name" value="Chromosome segregation protein Spc25"/>
    <property type="match status" value="1"/>
</dbReference>
<evidence type="ECO:0000256" key="3">
    <source>
        <dbReference type="ARBA" id="ARBA00022618"/>
    </source>
</evidence>
<keyword evidence="2 9" id="KW-0158">Chromosome</keyword>
<comment type="similarity">
    <text evidence="1 9">Belongs to the SPC25 family.</text>
</comment>
<dbReference type="GO" id="GO:0007059">
    <property type="term" value="P:chromosome segregation"/>
    <property type="evidence" value="ECO:0007669"/>
    <property type="project" value="InterPro"/>
</dbReference>
<proteinExistence type="inferred from homology"/>
<evidence type="ECO:0000256" key="11">
    <source>
        <dbReference type="SAM" id="MobiDB-lite"/>
    </source>
</evidence>
<keyword evidence="6 10" id="KW-0175">Coiled coil</keyword>
<keyword evidence="7 9" id="KW-0131">Cell cycle</keyword>
<feature type="coiled-coil region" evidence="10">
    <location>
        <begin position="40"/>
        <end position="152"/>
    </location>
</feature>
<feature type="region of interest" description="Disordered" evidence="11">
    <location>
        <begin position="1"/>
        <end position="28"/>
    </location>
</feature>
<feature type="domain" description="Chromosome segregation protein Spc25 C-terminal" evidence="12">
    <location>
        <begin position="187"/>
        <end position="256"/>
    </location>
</feature>
<keyword evidence="4 9" id="KW-0498">Mitosis</keyword>
<keyword evidence="8 9" id="KW-0137">Centromere</keyword>
<evidence type="ECO:0000313" key="14">
    <source>
        <dbReference type="EMBL" id="WPA96417.1"/>
    </source>
</evidence>
<evidence type="ECO:0000256" key="9">
    <source>
        <dbReference type="RuleBase" id="RU367150"/>
    </source>
</evidence>
<evidence type="ECO:0000256" key="7">
    <source>
        <dbReference type="ARBA" id="ARBA00023306"/>
    </source>
</evidence>
<dbReference type="InterPro" id="IPR013255">
    <property type="entry name" value="Spc25_C"/>
</dbReference>
<name>A0A2G5IDS8_CERBT</name>
<dbReference type="EMBL" id="CP134184">
    <property type="protein sequence ID" value="WPA96417.1"/>
    <property type="molecule type" value="Genomic_DNA"/>
</dbReference>
<evidence type="ECO:0000256" key="8">
    <source>
        <dbReference type="ARBA" id="ARBA00023328"/>
    </source>
</evidence>
<comment type="subunit">
    <text evidence="9">Component of the NDC80 complex.</text>
</comment>
<keyword evidence="16" id="KW-1185">Reference proteome</keyword>